<dbReference type="Gene3D" id="1.10.10.60">
    <property type="entry name" value="Homeodomain-like"/>
    <property type="match status" value="1"/>
</dbReference>
<feature type="domain" description="HTH tetR-type" evidence="5">
    <location>
        <begin position="1"/>
        <end position="58"/>
    </location>
</feature>
<evidence type="ECO:0000256" key="3">
    <source>
        <dbReference type="ARBA" id="ARBA00023163"/>
    </source>
</evidence>
<keyword evidence="3" id="KW-0804">Transcription</keyword>
<dbReference type="InterPro" id="IPR023772">
    <property type="entry name" value="DNA-bd_HTH_TetR-type_CS"/>
</dbReference>
<dbReference type="InterPro" id="IPR011075">
    <property type="entry name" value="TetR_C"/>
</dbReference>
<evidence type="ECO:0000256" key="2">
    <source>
        <dbReference type="ARBA" id="ARBA00023125"/>
    </source>
</evidence>
<evidence type="ECO:0000313" key="6">
    <source>
        <dbReference type="EMBL" id="QKE90078.1"/>
    </source>
</evidence>
<dbReference type="InterPro" id="IPR009057">
    <property type="entry name" value="Homeodomain-like_sf"/>
</dbReference>
<dbReference type="Pfam" id="PF00440">
    <property type="entry name" value="TetR_N"/>
    <property type="match status" value="1"/>
</dbReference>
<dbReference type="PROSITE" id="PS50977">
    <property type="entry name" value="HTH_TETR_2"/>
    <property type="match status" value="1"/>
</dbReference>
<dbReference type="InterPro" id="IPR036271">
    <property type="entry name" value="Tet_transcr_reg_TetR-rel_C_sf"/>
</dbReference>
<feature type="DNA-binding region" description="H-T-H motif" evidence="4">
    <location>
        <begin position="21"/>
        <end position="40"/>
    </location>
</feature>
<dbReference type="GO" id="GO:0003677">
    <property type="term" value="F:DNA binding"/>
    <property type="evidence" value="ECO:0007669"/>
    <property type="project" value="UniProtKB-UniRule"/>
</dbReference>
<evidence type="ECO:0000313" key="7">
    <source>
        <dbReference type="Proteomes" id="UP000500767"/>
    </source>
</evidence>
<keyword evidence="1" id="KW-0805">Transcription regulation</keyword>
<dbReference type="RefSeq" id="WP_171835972.1">
    <property type="nucleotide sequence ID" value="NZ_CP053708.1"/>
</dbReference>
<dbReference type="SUPFAM" id="SSF46689">
    <property type="entry name" value="Homeodomain-like"/>
    <property type="match status" value="1"/>
</dbReference>
<organism evidence="6 7">
    <name type="scientific">Lichenicola cladoniae</name>
    <dbReference type="NCBI Taxonomy" id="1484109"/>
    <lineage>
        <taxon>Bacteria</taxon>
        <taxon>Pseudomonadati</taxon>
        <taxon>Pseudomonadota</taxon>
        <taxon>Alphaproteobacteria</taxon>
        <taxon>Acetobacterales</taxon>
        <taxon>Acetobacteraceae</taxon>
        <taxon>Lichenicola</taxon>
    </lineage>
</organism>
<dbReference type="SUPFAM" id="SSF48498">
    <property type="entry name" value="Tetracyclin repressor-like, C-terminal domain"/>
    <property type="match status" value="1"/>
</dbReference>
<accession>A0A6M8HNZ1</accession>
<reference evidence="6 7" key="1">
    <citation type="journal article" date="2014" name="World J. Microbiol. Biotechnol.">
        <title>Biodiversity and physiological characteristics of Antarctic and Arctic lichens-associated bacteria.</title>
        <authorList>
            <person name="Lee Y.M."/>
            <person name="Kim E.H."/>
            <person name="Lee H.K."/>
            <person name="Hong S.G."/>
        </authorList>
    </citation>
    <scope>NUCLEOTIDE SEQUENCE [LARGE SCALE GENOMIC DNA]</scope>
    <source>
        <strain evidence="6 7">PAMC 26569</strain>
    </source>
</reference>
<dbReference type="AlphaFoldDB" id="A0A6M8HNZ1"/>
<dbReference type="EMBL" id="CP053708">
    <property type="protein sequence ID" value="QKE90078.1"/>
    <property type="molecule type" value="Genomic_DNA"/>
</dbReference>
<dbReference type="PANTHER" id="PTHR47506">
    <property type="entry name" value="TRANSCRIPTIONAL REGULATORY PROTEIN"/>
    <property type="match status" value="1"/>
</dbReference>
<evidence type="ECO:0000256" key="1">
    <source>
        <dbReference type="ARBA" id="ARBA00023015"/>
    </source>
</evidence>
<evidence type="ECO:0000256" key="4">
    <source>
        <dbReference type="PROSITE-ProRule" id="PRU00335"/>
    </source>
</evidence>
<sequence>MDAALDGALLVFRERGYQAASMSDLGTAMNLTTGSIYKAFSDKRAIFLAAFDRYIELRTAQLQPLLKRETTGLDKLASMLRFYAETSHGAEGRSGCLVAGSTMELARYDDEMAGRVAVALRRVETTLRSLLRIGQADGSVSAEIDADVMAQTLLALLQGFRVIGKLGQDRAKMLAAAQQALRMLR</sequence>
<dbReference type="PROSITE" id="PS01081">
    <property type="entry name" value="HTH_TETR_1"/>
    <property type="match status" value="1"/>
</dbReference>
<keyword evidence="2 4" id="KW-0238">DNA-binding</keyword>
<dbReference type="Pfam" id="PF16925">
    <property type="entry name" value="TetR_C_13"/>
    <property type="match status" value="1"/>
</dbReference>
<dbReference type="KEGG" id="lck:HN018_08455"/>
<dbReference type="PANTHER" id="PTHR47506:SF10">
    <property type="entry name" value="TRANSCRIPTIONAL REGULATORY PROTEIN"/>
    <property type="match status" value="1"/>
</dbReference>
<gene>
    <name evidence="6" type="ORF">HN018_08455</name>
</gene>
<dbReference type="Gene3D" id="1.10.357.10">
    <property type="entry name" value="Tetracycline Repressor, domain 2"/>
    <property type="match status" value="1"/>
</dbReference>
<evidence type="ECO:0000259" key="5">
    <source>
        <dbReference type="PROSITE" id="PS50977"/>
    </source>
</evidence>
<dbReference type="Proteomes" id="UP000500767">
    <property type="component" value="Chromosome"/>
</dbReference>
<keyword evidence="7" id="KW-1185">Reference proteome</keyword>
<name>A0A6M8HNZ1_9PROT</name>
<proteinExistence type="predicted"/>
<protein>
    <submittedName>
        <fullName evidence="6">TetR/AcrR family transcriptional regulator</fullName>
    </submittedName>
</protein>
<dbReference type="InterPro" id="IPR001647">
    <property type="entry name" value="HTH_TetR"/>
</dbReference>